<organism evidence="3 4">
    <name type="scientific">Actinomadura namibiensis</name>
    <dbReference type="NCBI Taxonomy" id="182080"/>
    <lineage>
        <taxon>Bacteria</taxon>
        <taxon>Bacillati</taxon>
        <taxon>Actinomycetota</taxon>
        <taxon>Actinomycetes</taxon>
        <taxon>Streptosporangiales</taxon>
        <taxon>Thermomonosporaceae</taxon>
        <taxon>Actinomadura</taxon>
    </lineage>
</organism>
<dbReference type="InterPro" id="IPR041436">
    <property type="entry name" value="RNAse_A_bac"/>
</dbReference>
<name>A0A7W3LU20_ACTNM</name>
<gene>
    <name evidence="3" type="ORF">HNR61_005958</name>
</gene>
<evidence type="ECO:0000259" key="2">
    <source>
        <dbReference type="SMART" id="SM00306"/>
    </source>
</evidence>
<feature type="domain" description="Hint" evidence="2">
    <location>
        <begin position="58"/>
        <end position="163"/>
    </location>
</feature>
<dbReference type="CDD" id="cd00081">
    <property type="entry name" value="Hint"/>
    <property type="match status" value="1"/>
</dbReference>
<protein>
    <recommendedName>
        <fullName evidence="2">Hint domain-containing protein</fullName>
    </recommendedName>
</protein>
<keyword evidence="1" id="KW-0175">Coiled coil</keyword>
<dbReference type="Gene3D" id="2.170.16.10">
    <property type="entry name" value="Hedgehog/Intein (Hint) domain"/>
    <property type="match status" value="1"/>
</dbReference>
<dbReference type="InterPro" id="IPR003587">
    <property type="entry name" value="Hint_dom_N"/>
</dbReference>
<keyword evidence="4" id="KW-1185">Reference proteome</keyword>
<comment type="caution">
    <text evidence="3">The sequence shown here is derived from an EMBL/GenBank/DDBJ whole genome shotgun (WGS) entry which is preliminary data.</text>
</comment>
<evidence type="ECO:0000313" key="4">
    <source>
        <dbReference type="Proteomes" id="UP000572680"/>
    </source>
</evidence>
<dbReference type="AlphaFoldDB" id="A0A7W3LU20"/>
<dbReference type="SMART" id="SM00306">
    <property type="entry name" value="HintN"/>
    <property type="match status" value="1"/>
</dbReference>
<evidence type="ECO:0000313" key="3">
    <source>
        <dbReference type="EMBL" id="MBA8954304.1"/>
    </source>
</evidence>
<sequence length="352" mass="38944">MPWGKIGKLPKTIPKVVKVLDRMMDIKRRLEKARQARKNAKKRADDAEEACKLQKEKPNSFVAGTPVLLADGTRKPIERIRVGDRVRATDPESGRSGVRVVTDRIVGEGRKRLVDLTVDLDGELGGPTDRITATLGHRFWVSGSADWIEAGGLVFGDMLTGPDGRTAMVLSGRRHERVVRVHNLTVDDLRSYYVSTGARDVLVHNCHDLDRHEEPSPRPRVPDPLRLGHTLRDHVDATDAELLRKARDPGNTSGVAGRWGDRSTAEQAIDYALVHKTKKVDHPLKIANWLRKGDNGPPTLSLDMQFPGGASLGDVMRADGTKVPAGNRYRVVLKRAPGHRGGYYVYTAFPLP</sequence>
<dbReference type="InterPro" id="IPR030934">
    <property type="entry name" value="Intein_C"/>
</dbReference>
<dbReference type="RefSeq" id="WP_182846392.1">
    <property type="nucleotide sequence ID" value="NZ_BAAALP010000023.1"/>
</dbReference>
<feature type="coiled-coil region" evidence="1">
    <location>
        <begin position="16"/>
        <end position="57"/>
    </location>
</feature>
<accession>A0A7W3LU20</accession>
<dbReference type="Proteomes" id="UP000572680">
    <property type="component" value="Unassembled WGS sequence"/>
</dbReference>
<dbReference type="InterPro" id="IPR036844">
    <property type="entry name" value="Hint_dom_sf"/>
</dbReference>
<evidence type="ECO:0000256" key="1">
    <source>
        <dbReference type="SAM" id="Coils"/>
    </source>
</evidence>
<dbReference type="EMBL" id="JACJIA010000008">
    <property type="protein sequence ID" value="MBA8954304.1"/>
    <property type="molecule type" value="Genomic_DNA"/>
</dbReference>
<dbReference type="Pfam" id="PF18431">
    <property type="entry name" value="RNAse_A_bac"/>
    <property type="match status" value="1"/>
</dbReference>
<reference evidence="3 4" key="1">
    <citation type="submission" date="2020-08" db="EMBL/GenBank/DDBJ databases">
        <title>Genomic Encyclopedia of Type Strains, Phase IV (KMG-IV): sequencing the most valuable type-strain genomes for metagenomic binning, comparative biology and taxonomic classification.</title>
        <authorList>
            <person name="Goeker M."/>
        </authorList>
    </citation>
    <scope>NUCLEOTIDE SEQUENCE [LARGE SCALE GENOMIC DNA]</scope>
    <source>
        <strain evidence="3 4">DSM 44197</strain>
    </source>
</reference>
<dbReference type="PROSITE" id="PS50818">
    <property type="entry name" value="INTEIN_C_TER"/>
    <property type="match status" value="1"/>
</dbReference>
<dbReference type="SUPFAM" id="SSF51294">
    <property type="entry name" value="Hedgehog/intein (Hint) domain"/>
    <property type="match status" value="1"/>
</dbReference>
<proteinExistence type="predicted"/>
<dbReference type="Pfam" id="PF07591">
    <property type="entry name" value="PT-HINT"/>
    <property type="match status" value="1"/>
</dbReference>